<dbReference type="Gene3D" id="3.40.30.10">
    <property type="entry name" value="Glutaredoxin"/>
    <property type="match status" value="1"/>
</dbReference>
<keyword evidence="4" id="KW-1185">Reference proteome</keyword>
<dbReference type="PROSITE" id="PS51352">
    <property type="entry name" value="THIOREDOXIN_2"/>
    <property type="match status" value="1"/>
</dbReference>
<dbReference type="SUPFAM" id="SSF52833">
    <property type="entry name" value="Thioredoxin-like"/>
    <property type="match status" value="1"/>
</dbReference>
<proteinExistence type="predicted"/>
<feature type="domain" description="Thioredoxin" evidence="2">
    <location>
        <begin position="48"/>
        <end position="179"/>
    </location>
</feature>
<evidence type="ECO:0000259" key="2">
    <source>
        <dbReference type="PROSITE" id="PS51352"/>
    </source>
</evidence>
<name>A0ABT0ZSI7_9PSEU</name>
<reference evidence="3" key="1">
    <citation type="submission" date="2021-04" db="EMBL/GenBank/DDBJ databases">
        <title>Pseudonocardia sp. nov., isolated from sandy soil of mangrove forest.</title>
        <authorList>
            <person name="Zan Z."/>
            <person name="Huang R."/>
            <person name="Liu W."/>
        </authorList>
    </citation>
    <scope>NUCLEOTIDE SEQUENCE</scope>
    <source>
        <strain evidence="3">S2-4</strain>
    </source>
</reference>
<dbReference type="InterPro" id="IPR013766">
    <property type="entry name" value="Thioredoxin_domain"/>
</dbReference>
<evidence type="ECO:0000256" key="1">
    <source>
        <dbReference type="SAM" id="Phobius"/>
    </source>
</evidence>
<accession>A0ABT0ZSI7</accession>
<keyword evidence="1" id="KW-0472">Membrane</keyword>
<dbReference type="RefSeq" id="WP_252435270.1">
    <property type="nucleotide sequence ID" value="NZ_JAGSOV010000005.1"/>
</dbReference>
<gene>
    <name evidence="3" type="ORF">KDL28_01315</name>
</gene>
<comment type="caution">
    <text evidence="3">The sequence shown here is derived from an EMBL/GenBank/DDBJ whole genome shotgun (WGS) entry which is preliminary data.</text>
</comment>
<dbReference type="InterPro" id="IPR036249">
    <property type="entry name" value="Thioredoxin-like_sf"/>
</dbReference>
<protein>
    <recommendedName>
        <fullName evidence="2">Thioredoxin domain-containing protein</fullName>
    </recommendedName>
</protein>
<dbReference type="Proteomes" id="UP001165283">
    <property type="component" value="Unassembled WGS sequence"/>
</dbReference>
<feature type="transmembrane region" description="Helical" evidence="1">
    <location>
        <begin position="6"/>
        <end position="26"/>
    </location>
</feature>
<evidence type="ECO:0000313" key="4">
    <source>
        <dbReference type="Proteomes" id="UP001165283"/>
    </source>
</evidence>
<sequence>MLYLTIAVVLVGALCVLDLLLTLGVVRRLREHTELLSAPRTDMSSDVIAAGRRPAAFTAADADGVPVGLDDLAADALLGFFTPSCPACTERLPDFLALAARVPGGRDKVVAVVAGGLGPDGSVAGEAADLVARLGGVARVLPEAHDGPVSAAFQVVAYPSWVLMDGAEVGASAVGMDRLPSPVPA</sequence>
<organism evidence="3 4">
    <name type="scientific">Pseudonocardia humida</name>
    <dbReference type="NCBI Taxonomy" id="2800819"/>
    <lineage>
        <taxon>Bacteria</taxon>
        <taxon>Bacillati</taxon>
        <taxon>Actinomycetota</taxon>
        <taxon>Actinomycetes</taxon>
        <taxon>Pseudonocardiales</taxon>
        <taxon>Pseudonocardiaceae</taxon>
        <taxon>Pseudonocardia</taxon>
    </lineage>
</organism>
<dbReference type="EMBL" id="JAGSOV010000005">
    <property type="protein sequence ID" value="MCO1653686.1"/>
    <property type="molecule type" value="Genomic_DNA"/>
</dbReference>
<keyword evidence="1" id="KW-1133">Transmembrane helix</keyword>
<evidence type="ECO:0000313" key="3">
    <source>
        <dbReference type="EMBL" id="MCO1653686.1"/>
    </source>
</evidence>
<keyword evidence="1" id="KW-0812">Transmembrane</keyword>